<reference evidence="9" key="1">
    <citation type="journal article" date="2022" name="bioRxiv">
        <title>Deciphering the potential niche of two novel black yeast fungi from a biological soil crust based on their genomes, phenotypes, and melanin regulation.</title>
        <authorList>
            <consortium name="DOE Joint Genome Institute"/>
            <person name="Carr E.C."/>
            <person name="Barton Q."/>
            <person name="Grambo S."/>
            <person name="Sullivan M."/>
            <person name="Renfro C.M."/>
            <person name="Kuo A."/>
            <person name="Pangilinan J."/>
            <person name="Lipzen A."/>
            <person name="Keymanesh K."/>
            <person name="Savage E."/>
            <person name="Barry K."/>
            <person name="Grigoriev I.V."/>
            <person name="Riekhof W.R."/>
            <person name="Harris S.S."/>
        </authorList>
    </citation>
    <scope>NUCLEOTIDE SEQUENCE</scope>
    <source>
        <strain evidence="9">JF 03-4F</strain>
    </source>
</reference>
<dbReference type="CDD" id="cd00067">
    <property type="entry name" value="GAL4"/>
    <property type="match status" value="1"/>
</dbReference>
<evidence type="ECO:0000256" key="2">
    <source>
        <dbReference type="ARBA" id="ARBA00022833"/>
    </source>
</evidence>
<gene>
    <name evidence="9" type="ORF">EDD36DRAFT_55755</name>
</gene>
<dbReference type="SMART" id="SM00066">
    <property type="entry name" value="GAL4"/>
    <property type="match status" value="1"/>
</dbReference>
<protein>
    <recommendedName>
        <fullName evidence="8">Zn(2)-C6 fungal-type domain-containing protein</fullName>
    </recommendedName>
</protein>
<keyword evidence="6" id="KW-0539">Nucleus</keyword>
<evidence type="ECO:0000313" key="9">
    <source>
        <dbReference type="EMBL" id="KAI1609761.1"/>
    </source>
</evidence>
<dbReference type="AlphaFoldDB" id="A0AAN6DNT9"/>
<dbReference type="InterPro" id="IPR052360">
    <property type="entry name" value="Transcr_Regulatory_Proteins"/>
</dbReference>
<evidence type="ECO:0000256" key="7">
    <source>
        <dbReference type="SAM" id="MobiDB-lite"/>
    </source>
</evidence>
<keyword evidence="5" id="KW-0804">Transcription</keyword>
<comment type="caution">
    <text evidence="9">The sequence shown here is derived from an EMBL/GenBank/DDBJ whole genome shotgun (WGS) entry which is preliminary data.</text>
</comment>
<keyword evidence="2" id="KW-0862">Zinc</keyword>
<organism evidence="9 10">
    <name type="scientific">Exophiala viscosa</name>
    <dbReference type="NCBI Taxonomy" id="2486360"/>
    <lineage>
        <taxon>Eukaryota</taxon>
        <taxon>Fungi</taxon>
        <taxon>Dikarya</taxon>
        <taxon>Ascomycota</taxon>
        <taxon>Pezizomycotina</taxon>
        <taxon>Eurotiomycetes</taxon>
        <taxon>Chaetothyriomycetidae</taxon>
        <taxon>Chaetothyriales</taxon>
        <taxon>Herpotrichiellaceae</taxon>
        <taxon>Exophiala</taxon>
    </lineage>
</organism>
<evidence type="ECO:0000256" key="3">
    <source>
        <dbReference type="ARBA" id="ARBA00023015"/>
    </source>
</evidence>
<evidence type="ECO:0000313" key="10">
    <source>
        <dbReference type="Proteomes" id="UP001203852"/>
    </source>
</evidence>
<keyword evidence="3" id="KW-0805">Transcription regulation</keyword>
<dbReference type="InterPro" id="IPR021858">
    <property type="entry name" value="Fun_TF"/>
</dbReference>
<keyword evidence="10" id="KW-1185">Reference proteome</keyword>
<dbReference type="PANTHER" id="PTHR36206">
    <property type="entry name" value="ASPERCRYPTIN BIOSYNTHESIS CLUSTER-SPECIFIC TRANSCRIPTION REGULATOR ATNN-RELATED"/>
    <property type="match status" value="1"/>
</dbReference>
<dbReference type="GO" id="GO:0008270">
    <property type="term" value="F:zinc ion binding"/>
    <property type="evidence" value="ECO:0007669"/>
    <property type="project" value="InterPro"/>
</dbReference>
<dbReference type="Gene3D" id="4.10.240.10">
    <property type="entry name" value="Zn(2)-C6 fungal-type DNA-binding domain"/>
    <property type="match status" value="1"/>
</dbReference>
<dbReference type="Pfam" id="PF00172">
    <property type="entry name" value="Zn_clus"/>
    <property type="match status" value="1"/>
</dbReference>
<dbReference type="GO" id="GO:0000981">
    <property type="term" value="F:DNA-binding transcription factor activity, RNA polymerase II-specific"/>
    <property type="evidence" value="ECO:0007669"/>
    <property type="project" value="InterPro"/>
</dbReference>
<dbReference type="Proteomes" id="UP001203852">
    <property type="component" value="Unassembled WGS sequence"/>
</dbReference>
<keyword evidence="4" id="KW-0238">DNA-binding</keyword>
<name>A0AAN6DNT9_9EURO</name>
<keyword evidence="1" id="KW-0479">Metal-binding</keyword>
<dbReference type="GO" id="GO:0003677">
    <property type="term" value="F:DNA binding"/>
    <property type="evidence" value="ECO:0007669"/>
    <property type="project" value="UniProtKB-KW"/>
</dbReference>
<evidence type="ECO:0000256" key="5">
    <source>
        <dbReference type="ARBA" id="ARBA00023163"/>
    </source>
</evidence>
<proteinExistence type="predicted"/>
<accession>A0AAN6DNT9</accession>
<evidence type="ECO:0000256" key="6">
    <source>
        <dbReference type="ARBA" id="ARBA00023242"/>
    </source>
</evidence>
<dbReference type="PROSITE" id="PS50048">
    <property type="entry name" value="ZN2_CY6_FUNGAL_2"/>
    <property type="match status" value="1"/>
</dbReference>
<evidence type="ECO:0000256" key="4">
    <source>
        <dbReference type="ARBA" id="ARBA00023125"/>
    </source>
</evidence>
<evidence type="ECO:0000259" key="8">
    <source>
        <dbReference type="PROSITE" id="PS50048"/>
    </source>
</evidence>
<dbReference type="SUPFAM" id="SSF57701">
    <property type="entry name" value="Zn2/Cys6 DNA-binding domain"/>
    <property type="match status" value="1"/>
</dbReference>
<evidence type="ECO:0000256" key="1">
    <source>
        <dbReference type="ARBA" id="ARBA00022723"/>
    </source>
</evidence>
<dbReference type="PANTHER" id="PTHR36206:SF13">
    <property type="entry name" value="TRANSCRIPTIONAL REGULATORY PROTEIN MOC3"/>
    <property type="match status" value="1"/>
</dbReference>
<feature type="region of interest" description="Disordered" evidence="7">
    <location>
        <begin position="69"/>
        <end position="90"/>
    </location>
</feature>
<dbReference type="Pfam" id="PF11951">
    <property type="entry name" value="Fungal_trans_2"/>
    <property type="match status" value="1"/>
</dbReference>
<dbReference type="PROSITE" id="PS00463">
    <property type="entry name" value="ZN2_CY6_FUNGAL_1"/>
    <property type="match status" value="1"/>
</dbReference>
<dbReference type="InterPro" id="IPR036864">
    <property type="entry name" value="Zn2-C6_fun-type_DNA-bd_sf"/>
</dbReference>
<dbReference type="EMBL" id="MU404359">
    <property type="protein sequence ID" value="KAI1609761.1"/>
    <property type="molecule type" value="Genomic_DNA"/>
</dbReference>
<feature type="domain" description="Zn(2)-C6 fungal-type" evidence="8">
    <location>
        <begin position="18"/>
        <end position="48"/>
    </location>
</feature>
<dbReference type="InterPro" id="IPR001138">
    <property type="entry name" value="Zn2Cys6_DnaBD"/>
</dbReference>
<sequence length="462" mass="51102">MIESKKIIRGFSHKVRTGCIICKRRHLKCDEGKPHCMRCIKGGHACCYDIPKANIFSIAPATDKTLAKSSDSLNSHFHPTSTSNDHDHSTSFHLRKVQPHFGFGDEEESRSLNHWLLRTSPMLSHYGPMGDFFTIVVPQLAQTSPAIRHMLVSLSMTHEKFMNGVAYASTKSQARALSHYVSAITEIRTNPPSQSHVLAAALLAWTMEMMQNNYPAALVHLKASQSLLRQCESTKRLDKPDANLIHVSLRPTAMLAQGLTAIVLRKGLPTREMEPEYHNHLENPFAGPPFASIADARQEICVYIEKIASLSHSRPDDDAALKDMEIAVSTWLDSVRQRDQETVPSPALVALVLLFNIAMALLPGSDVAGYSYSVNPATIDFVVEKASLLLDATRSNAENMADALETLRPVLEFVVRLFPGAKSHAQALQLLRQVVTSKINQARCKTDQMPPRIGKSSVSADQ</sequence>